<evidence type="ECO:0000313" key="1">
    <source>
        <dbReference type="EMBL" id="KAF3072228.1"/>
    </source>
</evidence>
<dbReference type="AlphaFoldDB" id="A0A9P5CF38"/>
<organism evidence="1 2">
    <name type="scientific">Trichoderma lentiforme</name>
    <dbReference type="NCBI Taxonomy" id="1567552"/>
    <lineage>
        <taxon>Eukaryota</taxon>
        <taxon>Fungi</taxon>
        <taxon>Dikarya</taxon>
        <taxon>Ascomycota</taxon>
        <taxon>Pezizomycotina</taxon>
        <taxon>Sordariomycetes</taxon>
        <taxon>Hypocreomycetidae</taxon>
        <taxon>Hypocreales</taxon>
        <taxon>Hypocreaceae</taxon>
        <taxon>Trichoderma</taxon>
    </lineage>
</organism>
<sequence>MMRLWNLNSLRSSSSSAINTALSHSESLASTRSYSLLGSAGPRYLDDYSSSLGALTTKAVNISPEDDLPGSSTSFMS</sequence>
<name>A0A9P5CF38_9HYPO</name>
<accession>A0A9P5CF38</accession>
<protein>
    <submittedName>
        <fullName evidence="1">Uncharacterized protein</fullName>
    </submittedName>
</protein>
<keyword evidence="2" id="KW-1185">Reference proteome</keyword>
<dbReference type="EMBL" id="QLNT01000009">
    <property type="protein sequence ID" value="KAF3072228.1"/>
    <property type="molecule type" value="Genomic_DNA"/>
</dbReference>
<proteinExistence type="predicted"/>
<comment type="caution">
    <text evidence="1">The sequence shown here is derived from an EMBL/GenBank/DDBJ whole genome shotgun (WGS) entry which is preliminary data.</text>
</comment>
<gene>
    <name evidence="1" type="ORF">CFAM422_005936</name>
</gene>
<evidence type="ECO:0000313" key="2">
    <source>
        <dbReference type="Proteomes" id="UP000801864"/>
    </source>
</evidence>
<dbReference type="Proteomes" id="UP000801864">
    <property type="component" value="Unassembled WGS sequence"/>
</dbReference>
<reference evidence="1 2" key="1">
    <citation type="submission" date="2018-06" db="EMBL/GenBank/DDBJ databases">
        <title>Genome analysis of cellulolytic fungus Trichoderma lentiforme CFAM-422.</title>
        <authorList>
            <person name="Steindorff A.S."/>
            <person name="Formighieri E.F."/>
            <person name="Midorikawa G.E.O."/>
            <person name="Tamietti M.S."/>
            <person name="Ramos E.Z."/>
            <person name="Silva A.S."/>
            <person name="Bon E.P.S."/>
            <person name="Mendes T.D."/>
            <person name="Damaso M.C.T."/>
            <person name="Favaro L.C.L."/>
        </authorList>
    </citation>
    <scope>NUCLEOTIDE SEQUENCE [LARGE SCALE GENOMIC DNA]</scope>
    <source>
        <strain evidence="1 2">CFAM-422</strain>
    </source>
</reference>